<comment type="caution">
    <text evidence="3">The sequence shown here is derived from an EMBL/GenBank/DDBJ whole genome shotgun (WGS) entry which is preliminary data.</text>
</comment>
<feature type="domain" description="NAD-dependent epimerase/dehydratase" evidence="2">
    <location>
        <begin position="3"/>
        <end position="240"/>
    </location>
</feature>
<protein>
    <submittedName>
        <fullName evidence="3">3-beta hydroxysteroid dehydrogenase</fullName>
    </submittedName>
</protein>
<evidence type="ECO:0000256" key="1">
    <source>
        <dbReference type="ARBA" id="ARBA00007637"/>
    </source>
</evidence>
<dbReference type="Gene3D" id="3.40.50.720">
    <property type="entry name" value="NAD(P)-binding Rossmann-like Domain"/>
    <property type="match status" value="1"/>
</dbReference>
<proteinExistence type="inferred from homology"/>
<dbReference type="EMBL" id="PFEQ01000001">
    <property type="protein sequence ID" value="PJE74626.1"/>
    <property type="molecule type" value="Genomic_DNA"/>
</dbReference>
<reference evidence="4" key="1">
    <citation type="submission" date="2017-09" db="EMBL/GenBank/DDBJ databases">
        <title>Depth-based differentiation of microbial function through sediment-hosted aquifers and enrichment of novel symbionts in the deep terrestrial subsurface.</title>
        <authorList>
            <person name="Probst A.J."/>
            <person name="Ladd B."/>
            <person name="Jarett J.K."/>
            <person name="Geller-Mcgrath D.E."/>
            <person name="Sieber C.M.K."/>
            <person name="Emerson J.B."/>
            <person name="Anantharaman K."/>
            <person name="Thomas B.C."/>
            <person name="Malmstrom R."/>
            <person name="Stieglmeier M."/>
            <person name="Klingl A."/>
            <person name="Woyke T."/>
            <person name="Ryan C.M."/>
            <person name="Banfield J.F."/>
        </authorList>
    </citation>
    <scope>NUCLEOTIDE SEQUENCE [LARGE SCALE GENOMIC DNA]</scope>
</reference>
<evidence type="ECO:0000313" key="3">
    <source>
        <dbReference type="EMBL" id="PJE74626.1"/>
    </source>
</evidence>
<dbReference type="AlphaFoldDB" id="A0A2M8LDC0"/>
<dbReference type="SUPFAM" id="SSF51735">
    <property type="entry name" value="NAD(P)-binding Rossmann-fold domains"/>
    <property type="match status" value="1"/>
</dbReference>
<dbReference type="InterPro" id="IPR036291">
    <property type="entry name" value="NAD(P)-bd_dom_sf"/>
</dbReference>
<organism evidence="3 4">
    <name type="scientific">Candidatus Taylorbacteria bacterium CG10_big_fil_rev_8_21_14_0_10_41_48</name>
    <dbReference type="NCBI Taxonomy" id="1975024"/>
    <lineage>
        <taxon>Bacteria</taxon>
        <taxon>Candidatus Tayloriibacteriota</taxon>
    </lineage>
</organism>
<dbReference type="InterPro" id="IPR001509">
    <property type="entry name" value="Epimerase_deHydtase"/>
</dbReference>
<evidence type="ECO:0000259" key="2">
    <source>
        <dbReference type="Pfam" id="PF01370"/>
    </source>
</evidence>
<evidence type="ECO:0000313" key="4">
    <source>
        <dbReference type="Proteomes" id="UP000228700"/>
    </source>
</evidence>
<dbReference type="PANTHER" id="PTHR43000">
    <property type="entry name" value="DTDP-D-GLUCOSE 4,6-DEHYDRATASE-RELATED"/>
    <property type="match status" value="1"/>
</dbReference>
<dbReference type="Proteomes" id="UP000228700">
    <property type="component" value="Unassembled WGS sequence"/>
</dbReference>
<sequence length="318" mass="35207">MKIIVTGIAGAIGSHVAEALKEASHDVIGIDAITDYYDPEIKEANIDDLNNVGIPVIRKDLAVDDISKDLEGVEVLYHFAAQPGISLSTSFEDYLKNNIVATQKLLEAVSKHPSLKLLVHISTSSVYGAHADSDETSLPKPTSFYGVTKLAGEQLALAYAREKGLPVTVLRLFSVYGERERPEKLYSKVIENILHDKPFTLYDGSEKHRRSYTYVGDVVRACLLVIDKIEQVKGEIFNIGNDMTITTGEGLAIVEKITGKKILIQKVPSRAGDQLETMAKIDKARRVIGYNPTVSPEEGLRRQVEWHKKKLHKSQNKS</sequence>
<comment type="similarity">
    <text evidence="1">Belongs to the NAD(P)-dependent epimerase/dehydratase family.</text>
</comment>
<gene>
    <name evidence="3" type="ORF">COV01_01180</name>
</gene>
<dbReference type="Pfam" id="PF01370">
    <property type="entry name" value="Epimerase"/>
    <property type="match status" value="1"/>
</dbReference>
<name>A0A2M8LDC0_9BACT</name>
<dbReference type="PRINTS" id="PR01713">
    <property type="entry name" value="NUCEPIMERASE"/>
</dbReference>
<accession>A0A2M8LDC0</accession>